<evidence type="ECO:0000256" key="10">
    <source>
        <dbReference type="ARBA" id="ARBA00023152"/>
    </source>
</evidence>
<dbReference type="UniPathway" id="UPA00109">
    <property type="reaction ID" value="UER00188"/>
</dbReference>
<evidence type="ECO:0000256" key="4">
    <source>
        <dbReference type="ARBA" id="ARBA00022679"/>
    </source>
</evidence>
<comment type="pathway">
    <text evidence="1 13">Carbohydrate degradation; glycolysis; pyruvate from D-glyceraldehyde 3-phosphate: step 5/5.</text>
</comment>
<evidence type="ECO:0000256" key="13">
    <source>
        <dbReference type="RuleBase" id="RU000504"/>
    </source>
</evidence>
<keyword evidence="9 13" id="KW-0460">Magnesium</keyword>
<dbReference type="Gene3D" id="3.20.20.60">
    <property type="entry name" value="Phosphoenolpyruvate-binding domains"/>
    <property type="match status" value="1"/>
</dbReference>
<evidence type="ECO:0000256" key="6">
    <source>
        <dbReference type="ARBA" id="ARBA00022741"/>
    </source>
</evidence>
<dbReference type="NCBIfam" id="TIGR01064">
    <property type="entry name" value="pyruv_kin"/>
    <property type="match status" value="1"/>
</dbReference>
<dbReference type="EC" id="2.7.1.40" evidence="3 12"/>
<sequence>MNPKIIATIGLVSENYETLKKLALEGMNIARVNFSHATQEQWFKIKNSLAKIKKETGISVEIMADLQGPRIRFGKLPQDIKIIKGQVYALTLQNPDYTNNELLIDYPTLYKFVKKGEPLFLSNKLIELRVEKVTGKKIYAKALQNGIVSSRKGINIPETTIKNTLGKKDKEDAIFASNNGADYLSLSFVQEASDIEELKSVIKNKKVDIIAKIERAKAIDNIDGIIKISDGIMIARGDLGIEMPIEELCIIQKNLIRHAHQYNKPAIVATQMLDSMTKNPFPTRAEAADVANAIFDGA</sequence>
<dbReference type="Pfam" id="PF00224">
    <property type="entry name" value="PK"/>
    <property type="match status" value="1"/>
</dbReference>
<evidence type="ECO:0000256" key="12">
    <source>
        <dbReference type="NCBIfam" id="TIGR01064"/>
    </source>
</evidence>
<organism evidence="15 16">
    <name type="scientific">Candidatus Staskawiczbacteria bacterium RIFCSPHIGHO2_02_FULL_33_16</name>
    <dbReference type="NCBI Taxonomy" id="1802204"/>
    <lineage>
        <taxon>Bacteria</taxon>
        <taxon>Candidatus Staskawicziibacteriota</taxon>
    </lineage>
</organism>
<dbReference type="GO" id="GO:0004743">
    <property type="term" value="F:pyruvate kinase activity"/>
    <property type="evidence" value="ECO:0007669"/>
    <property type="project" value="UniProtKB-UniRule"/>
</dbReference>
<dbReference type="GO" id="GO:0016301">
    <property type="term" value="F:kinase activity"/>
    <property type="evidence" value="ECO:0007669"/>
    <property type="project" value="UniProtKB-KW"/>
</dbReference>
<evidence type="ECO:0000313" key="15">
    <source>
        <dbReference type="EMBL" id="OGZ65831.1"/>
    </source>
</evidence>
<dbReference type="GO" id="GO:0000287">
    <property type="term" value="F:magnesium ion binding"/>
    <property type="evidence" value="ECO:0007669"/>
    <property type="project" value="UniProtKB-UniRule"/>
</dbReference>
<name>A0A1G2HUC2_9BACT</name>
<dbReference type="InterPro" id="IPR040442">
    <property type="entry name" value="Pyrv_kinase-like_dom_sf"/>
</dbReference>
<evidence type="ECO:0000256" key="2">
    <source>
        <dbReference type="ARBA" id="ARBA00008663"/>
    </source>
</evidence>
<evidence type="ECO:0000256" key="9">
    <source>
        <dbReference type="ARBA" id="ARBA00022842"/>
    </source>
</evidence>
<dbReference type="InterPro" id="IPR015813">
    <property type="entry name" value="Pyrv/PenolPyrv_kinase-like_dom"/>
</dbReference>
<keyword evidence="11 15" id="KW-0670">Pyruvate</keyword>
<dbReference type="InterPro" id="IPR011037">
    <property type="entry name" value="Pyrv_Knase-like_insert_dom_sf"/>
</dbReference>
<proteinExistence type="inferred from homology"/>
<gene>
    <name evidence="15" type="ORF">A3D34_03210</name>
</gene>
<feature type="non-terminal residue" evidence="15">
    <location>
        <position position="298"/>
    </location>
</feature>
<evidence type="ECO:0000259" key="14">
    <source>
        <dbReference type="Pfam" id="PF00224"/>
    </source>
</evidence>
<reference evidence="15 16" key="1">
    <citation type="journal article" date="2016" name="Nat. Commun.">
        <title>Thousands of microbial genomes shed light on interconnected biogeochemical processes in an aquifer system.</title>
        <authorList>
            <person name="Anantharaman K."/>
            <person name="Brown C.T."/>
            <person name="Hug L.A."/>
            <person name="Sharon I."/>
            <person name="Castelle C.J."/>
            <person name="Probst A.J."/>
            <person name="Thomas B.C."/>
            <person name="Singh A."/>
            <person name="Wilkins M.J."/>
            <person name="Karaoz U."/>
            <person name="Brodie E.L."/>
            <person name="Williams K.H."/>
            <person name="Hubbard S.S."/>
            <person name="Banfield J.F."/>
        </authorList>
    </citation>
    <scope>NUCLEOTIDE SEQUENCE [LARGE SCALE GENOMIC DNA]</scope>
</reference>
<dbReference type="GO" id="GO:0005524">
    <property type="term" value="F:ATP binding"/>
    <property type="evidence" value="ECO:0007669"/>
    <property type="project" value="UniProtKB-KW"/>
</dbReference>
<keyword evidence="7 13" id="KW-0418">Kinase</keyword>
<dbReference type="Gene3D" id="2.40.33.10">
    <property type="entry name" value="PK beta-barrel domain-like"/>
    <property type="match status" value="1"/>
</dbReference>
<evidence type="ECO:0000256" key="3">
    <source>
        <dbReference type="ARBA" id="ARBA00012142"/>
    </source>
</evidence>
<keyword evidence="6" id="KW-0547">Nucleotide-binding</keyword>
<dbReference type="InterPro" id="IPR015806">
    <property type="entry name" value="Pyrv_Knase_insert_dom_sf"/>
</dbReference>
<evidence type="ECO:0000256" key="7">
    <source>
        <dbReference type="ARBA" id="ARBA00022777"/>
    </source>
</evidence>
<dbReference type="SUPFAM" id="SSF50800">
    <property type="entry name" value="PK beta-barrel domain-like"/>
    <property type="match status" value="1"/>
</dbReference>
<evidence type="ECO:0000256" key="11">
    <source>
        <dbReference type="ARBA" id="ARBA00023317"/>
    </source>
</evidence>
<keyword evidence="5" id="KW-0479">Metal-binding</keyword>
<dbReference type="PANTHER" id="PTHR11817">
    <property type="entry name" value="PYRUVATE KINASE"/>
    <property type="match status" value="1"/>
</dbReference>
<evidence type="ECO:0000256" key="5">
    <source>
        <dbReference type="ARBA" id="ARBA00022723"/>
    </source>
</evidence>
<dbReference type="InterPro" id="IPR015793">
    <property type="entry name" value="Pyrv_Knase_brl"/>
</dbReference>
<dbReference type="EMBL" id="MHOQ01000035">
    <property type="protein sequence ID" value="OGZ65831.1"/>
    <property type="molecule type" value="Genomic_DNA"/>
</dbReference>
<dbReference type="SUPFAM" id="SSF51621">
    <property type="entry name" value="Phosphoenolpyruvate/pyruvate domain"/>
    <property type="match status" value="1"/>
</dbReference>
<comment type="catalytic activity">
    <reaction evidence="13">
        <text>pyruvate + ATP = phosphoenolpyruvate + ADP + H(+)</text>
        <dbReference type="Rhea" id="RHEA:18157"/>
        <dbReference type="ChEBI" id="CHEBI:15361"/>
        <dbReference type="ChEBI" id="CHEBI:15378"/>
        <dbReference type="ChEBI" id="CHEBI:30616"/>
        <dbReference type="ChEBI" id="CHEBI:58702"/>
        <dbReference type="ChEBI" id="CHEBI:456216"/>
        <dbReference type="EC" id="2.7.1.40"/>
    </reaction>
</comment>
<dbReference type="GO" id="GO:0030955">
    <property type="term" value="F:potassium ion binding"/>
    <property type="evidence" value="ECO:0007669"/>
    <property type="project" value="UniProtKB-UniRule"/>
</dbReference>
<dbReference type="AlphaFoldDB" id="A0A1G2HUC2"/>
<dbReference type="Proteomes" id="UP000179183">
    <property type="component" value="Unassembled WGS sequence"/>
</dbReference>
<protein>
    <recommendedName>
        <fullName evidence="3 12">Pyruvate kinase</fullName>
        <ecNumber evidence="3 12">2.7.1.40</ecNumber>
    </recommendedName>
</protein>
<comment type="similarity">
    <text evidence="2 13">Belongs to the pyruvate kinase family.</text>
</comment>
<dbReference type="PRINTS" id="PR01050">
    <property type="entry name" value="PYRUVTKNASE"/>
</dbReference>
<evidence type="ECO:0000313" key="16">
    <source>
        <dbReference type="Proteomes" id="UP000179183"/>
    </source>
</evidence>
<keyword evidence="4 13" id="KW-0808">Transferase</keyword>
<evidence type="ECO:0000256" key="8">
    <source>
        <dbReference type="ARBA" id="ARBA00022840"/>
    </source>
</evidence>
<keyword evidence="8" id="KW-0067">ATP-binding</keyword>
<accession>A0A1G2HUC2</accession>
<dbReference type="InterPro" id="IPR001697">
    <property type="entry name" value="Pyr_Knase"/>
</dbReference>
<feature type="domain" description="Pyruvate kinase barrel" evidence="14">
    <location>
        <begin position="3"/>
        <end position="298"/>
    </location>
</feature>
<keyword evidence="10 13" id="KW-0324">Glycolysis</keyword>
<comment type="caution">
    <text evidence="15">The sequence shown here is derived from an EMBL/GenBank/DDBJ whole genome shotgun (WGS) entry which is preliminary data.</text>
</comment>
<evidence type="ECO:0000256" key="1">
    <source>
        <dbReference type="ARBA" id="ARBA00004997"/>
    </source>
</evidence>